<gene>
    <name evidence="2" type="ORF">JCM19235_2221</name>
</gene>
<reference evidence="2 3" key="1">
    <citation type="submission" date="2014-09" db="EMBL/GenBank/DDBJ databases">
        <title>Vibrio maritimus JCM 19235. (C45) whole genome shotgun sequence.</title>
        <authorList>
            <person name="Sawabe T."/>
            <person name="Meirelles P."/>
            <person name="Nakanishi M."/>
            <person name="Sayaka M."/>
            <person name="Hattori M."/>
            <person name="Ohkuma M."/>
        </authorList>
    </citation>
    <scope>NUCLEOTIDE SEQUENCE [LARGE SCALE GENOMIC DNA]</scope>
    <source>
        <strain evidence="3">JCM19235</strain>
    </source>
</reference>
<feature type="transmembrane region" description="Helical" evidence="1">
    <location>
        <begin position="12"/>
        <end position="33"/>
    </location>
</feature>
<evidence type="ECO:0000313" key="3">
    <source>
        <dbReference type="Proteomes" id="UP000029228"/>
    </source>
</evidence>
<dbReference type="STRING" id="990268.JCM19235_2221"/>
<reference evidence="2 3" key="2">
    <citation type="submission" date="2014-09" db="EMBL/GenBank/DDBJ databases">
        <authorList>
            <consortium name="NBRP consortium"/>
            <person name="Sawabe T."/>
            <person name="Meirelles P."/>
            <person name="Nakanishi M."/>
            <person name="Sayaka M."/>
            <person name="Hattori M."/>
            <person name="Ohkuma M."/>
        </authorList>
    </citation>
    <scope>NUCLEOTIDE SEQUENCE [LARGE SCALE GENOMIC DNA]</scope>
    <source>
        <strain evidence="3">JCM19235</strain>
    </source>
</reference>
<evidence type="ECO:0000313" key="2">
    <source>
        <dbReference type="EMBL" id="GAL18798.1"/>
    </source>
</evidence>
<keyword evidence="1" id="KW-0472">Membrane</keyword>
<keyword evidence="1" id="KW-0812">Transmembrane</keyword>
<keyword evidence="3" id="KW-1185">Reference proteome</keyword>
<evidence type="ECO:0000256" key="1">
    <source>
        <dbReference type="SAM" id="Phobius"/>
    </source>
</evidence>
<dbReference type="Proteomes" id="UP000029228">
    <property type="component" value="Unassembled WGS sequence"/>
</dbReference>
<dbReference type="EMBL" id="BBMR01000003">
    <property type="protein sequence ID" value="GAL18798.1"/>
    <property type="molecule type" value="Genomic_DNA"/>
</dbReference>
<organism evidence="2 3">
    <name type="scientific">Vibrio maritimus</name>
    <dbReference type="NCBI Taxonomy" id="990268"/>
    <lineage>
        <taxon>Bacteria</taxon>
        <taxon>Pseudomonadati</taxon>
        <taxon>Pseudomonadota</taxon>
        <taxon>Gammaproteobacteria</taxon>
        <taxon>Vibrionales</taxon>
        <taxon>Vibrionaceae</taxon>
        <taxon>Vibrio</taxon>
    </lineage>
</organism>
<keyword evidence="1" id="KW-1133">Transmembrane helix</keyword>
<sequence>MVLIFIQERTDLQTAMWGSPIVWIIAGLLWLTLPETLKGGVFHKEKKAEKASA</sequence>
<proteinExistence type="predicted"/>
<accession>A0A090RW41</accession>
<comment type="caution">
    <text evidence="2">The sequence shown here is derived from an EMBL/GenBank/DDBJ whole genome shotgun (WGS) entry which is preliminary data.</text>
</comment>
<dbReference type="AlphaFoldDB" id="A0A090RW41"/>
<protein>
    <submittedName>
        <fullName evidence="2">4-hydroxybenzoate transporter</fullName>
    </submittedName>
</protein>
<name>A0A090RW41_9VIBR</name>